<feature type="region of interest" description="Disordered" evidence="1">
    <location>
        <begin position="160"/>
        <end position="200"/>
    </location>
</feature>
<gene>
    <name evidence="2" type="ORF">D9756_010347</name>
</gene>
<evidence type="ECO:0000256" key="1">
    <source>
        <dbReference type="SAM" id="MobiDB-lite"/>
    </source>
</evidence>
<feature type="compositionally biased region" description="Pro residues" evidence="1">
    <location>
        <begin position="166"/>
        <end position="188"/>
    </location>
</feature>
<name>A0A8H5CTC9_9AGAR</name>
<sequence length="351" mass="38775">MTLISSSAGAGSVLTSARDLAMRVSMLLNEGKHLYTGEQAIPSHVVEHAATSVTVTEGKASYPELCQNLRCRPMEILLLRPRTHRTGRKQSGLPNSSNAIPERHDNLATVSLSNDANSGWLMESSKWRIIGDVLFSGQEPTDWDGRYEETWANYTRSAQLLTPRSSPKPPSSSNPTLFSPPSPFPPPLVDSANSTNVQNARPYSTLPVRRILREMNLAIPTFTVPRRSVVTLPQTELVQCYPYLIKCRIRPKDGLAMPPRSSPIVDSRIAIQSRNKGQTPLHTDRGDDEDDGDMLMGLDEHFEVEWVIGEEEGLAFEGGSWGMEGPDAKARDGVLKESAEVWFVRTIIVVS</sequence>
<dbReference type="Proteomes" id="UP000559027">
    <property type="component" value="Unassembled WGS sequence"/>
</dbReference>
<keyword evidence="3" id="KW-1185">Reference proteome</keyword>
<comment type="caution">
    <text evidence="2">The sequence shown here is derived from an EMBL/GenBank/DDBJ whole genome shotgun (WGS) entry which is preliminary data.</text>
</comment>
<reference evidence="2 3" key="1">
    <citation type="journal article" date="2020" name="ISME J.">
        <title>Uncovering the hidden diversity of litter-decomposition mechanisms in mushroom-forming fungi.</title>
        <authorList>
            <person name="Floudas D."/>
            <person name="Bentzer J."/>
            <person name="Ahren D."/>
            <person name="Johansson T."/>
            <person name="Persson P."/>
            <person name="Tunlid A."/>
        </authorList>
    </citation>
    <scope>NUCLEOTIDE SEQUENCE [LARGE SCALE GENOMIC DNA]</scope>
    <source>
        <strain evidence="2 3">CBS 146.42</strain>
    </source>
</reference>
<dbReference type="EMBL" id="JAACJO010000030">
    <property type="protein sequence ID" value="KAF5346703.1"/>
    <property type="molecule type" value="Genomic_DNA"/>
</dbReference>
<dbReference type="AlphaFoldDB" id="A0A8H5CTC9"/>
<organism evidence="2 3">
    <name type="scientific">Leucocoprinus leucothites</name>
    <dbReference type="NCBI Taxonomy" id="201217"/>
    <lineage>
        <taxon>Eukaryota</taxon>
        <taxon>Fungi</taxon>
        <taxon>Dikarya</taxon>
        <taxon>Basidiomycota</taxon>
        <taxon>Agaricomycotina</taxon>
        <taxon>Agaricomycetes</taxon>
        <taxon>Agaricomycetidae</taxon>
        <taxon>Agaricales</taxon>
        <taxon>Agaricineae</taxon>
        <taxon>Agaricaceae</taxon>
        <taxon>Leucocoprinus</taxon>
    </lineage>
</organism>
<feature type="compositionally biased region" description="Polar residues" evidence="1">
    <location>
        <begin position="271"/>
        <end position="281"/>
    </location>
</feature>
<protein>
    <submittedName>
        <fullName evidence="2">Uncharacterized protein</fullName>
    </submittedName>
</protein>
<evidence type="ECO:0000313" key="3">
    <source>
        <dbReference type="Proteomes" id="UP000559027"/>
    </source>
</evidence>
<proteinExistence type="predicted"/>
<dbReference type="OrthoDB" id="5946976at2759"/>
<evidence type="ECO:0000313" key="2">
    <source>
        <dbReference type="EMBL" id="KAF5346703.1"/>
    </source>
</evidence>
<feature type="region of interest" description="Disordered" evidence="1">
    <location>
        <begin position="271"/>
        <end position="292"/>
    </location>
</feature>
<accession>A0A8H5CTC9</accession>
<feature type="compositionally biased region" description="Polar residues" evidence="1">
    <location>
        <begin position="191"/>
        <end position="200"/>
    </location>
</feature>